<evidence type="ECO:0000313" key="2">
    <source>
        <dbReference type="EMBL" id="CAP95877.1"/>
    </source>
</evidence>
<dbReference type="AlphaFoldDB" id="B6HHL5"/>
<dbReference type="VEuPathDB" id="FungiDB:PCH_Pc21g09800"/>
<protein>
    <submittedName>
        <fullName evidence="2">Uncharacterized protein</fullName>
    </submittedName>
</protein>
<feature type="region of interest" description="Disordered" evidence="1">
    <location>
        <begin position="126"/>
        <end position="153"/>
    </location>
</feature>
<dbReference type="Proteomes" id="UP000000724">
    <property type="component" value="Contig Pc00c21"/>
</dbReference>
<proteinExistence type="predicted"/>
<accession>B6HHL5</accession>
<name>B6HHL5_PENRW</name>
<gene>
    <name evidence="2" type="ORF">Pc21g09800</name>
    <name evidence="2" type="ORF">PCH_Pc21g09800</name>
</gene>
<sequence length="165" mass="19104">MACLTIIHSVHNQPSLFLQQCKSSPQQNTFNPPVNRGRRVRQKEFFVPRRLLKMPEMFVFANSHPKTCDLSAEYIPEWTGFQQKSLTKVFSEIATRSLFSWTIFADGIRAEENTLWGHELLESTTDRDDNAGLSESSSSDREDEGNDRNFDCVQKWQDEVPVQFE</sequence>
<reference evidence="2 3" key="1">
    <citation type="journal article" date="2008" name="Nat. Biotechnol.">
        <title>Genome sequencing and analysis of the filamentous fungus Penicillium chrysogenum.</title>
        <authorList>
            <person name="van den Berg M.A."/>
            <person name="Albang R."/>
            <person name="Albermann K."/>
            <person name="Badger J.H."/>
            <person name="Daran J.-M."/>
            <person name="Driessen A.J.M."/>
            <person name="Garcia-Estrada C."/>
            <person name="Fedorova N.D."/>
            <person name="Harris D.M."/>
            <person name="Heijne W.H.M."/>
            <person name="Joardar V.S."/>
            <person name="Kiel J.A.K.W."/>
            <person name="Kovalchuk A."/>
            <person name="Martin J.F."/>
            <person name="Nierman W.C."/>
            <person name="Nijland J.G."/>
            <person name="Pronk J.T."/>
            <person name="Roubos J.A."/>
            <person name="van der Klei I.J."/>
            <person name="van Peij N.N.M.E."/>
            <person name="Veenhuis M."/>
            <person name="von Doehren H."/>
            <person name="Wagner C."/>
            <person name="Wortman J.R."/>
            <person name="Bovenberg R.A.L."/>
        </authorList>
    </citation>
    <scope>NUCLEOTIDE SEQUENCE [LARGE SCALE GENOMIC DNA]</scope>
    <source>
        <strain evidence="3">ATCC 28089 / DSM 1075 / NRRL 1951 / Wisconsin 54-1255</strain>
    </source>
</reference>
<dbReference type="HOGENOM" id="CLU_1611336_0_0_1"/>
<organism evidence="2 3">
    <name type="scientific">Penicillium rubens (strain ATCC 28089 / DSM 1075 / NRRL 1951 / Wisconsin 54-1255)</name>
    <name type="common">Penicillium chrysogenum</name>
    <dbReference type="NCBI Taxonomy" id="500485"/>
    <lineage>
        <taxon>Eukaryota</taxon>
        <taxon>Fungi</taxon>
        <taxon>Dikarya</taxon>
        <taxon>Ascomycota</taxon>
        <taxon>Pezizomycotina</taxon>
        <taxon>Eurotiomycetes</taxon>
        <taxon>Eurotiomycetidae</taxon>
        <taxon>Eurotiales</taxon>
        <taxon>Aspergillaceae</taxon>
        <taxon>Penicillium</taxon>
        <taxon>Penicillium chrysogenum species complex</taxon>
    </lineage>
</organism>
<evidence type="ECO:0000256" key="1">
    <source>
        <dbReference type="SAM" id="MobiDB-lite"/>
    </source>
</evidence>
<dbReference type="EMBL" id="AM920436">
    <property type="protein sequence ID" value="CAP95877.1"/>
    <property type="molecule type" value="Genomic_DNA"/>
</dbReference>
<evidence type="ECO:0000313" key="3">
    <source>
        <dbReference type="Proteomes" id="UP000000724"/>
    </source>
</evidence>
<keyword evidence="3" id="KW-1185">Reference proteome</keyword>
<dbReference type="OrthoDB" id="4367264at2759"/>